<dbReference type="SUPFAM" id="SSF53187">
    <property type="entry name" value="Zn-dependent exopeptidases"/>
    <property type="match status" value="1"/>
</dbReference>
<dbReference type="PANTHER" id="PTHR43808:SF8">
    <property type="entry name" value="PEPTIDASE M20 DIMERISATION DOMAIN-CONTAINING PROTEIN"/>
    <property type="match status" value="1"/>
</dbReference>
<organism evidence="2 3">
    <name type="scientific">Tetragenococcus muriaticus 3MR10-3</name>
    <dbReference type="NCBI Taxonomy" id="1302648"/>
    <lineage>
        <taxon>Bacteria</taxon>
        <taxon>Bacillati</taxon>
        <taxon>Bacillota</taxon>
        <taxon>Bacilli</taxon>
        <taxon>Lactobacillales</taxon>
        <taxon>Enterococcaceae</taxon>
        <taxon>Tetragenococcus</taxon>
    </lineage>
</organism>
<name>A0A091C8K6_9ENTE</name>
<dbReference type="AlphaFoldDB" id="A0A091C8K6"/>
<keyword evidence="1" id="KW-0862">Zinc</keyword>
<evidence type="ECO:0000313" key="3">
    <source>
        <dbReference type="Proteomes" id="UP000029381"/>
    </source>
</evidence>
<dbReference type="Gene3D" id="3.40.630.10">
    <property type="entry name" value="Zn peptidases"/>
    <property type="match status" value="1"/>
</dbReference>
<dbReference type="PANTHER" id="PTHR43808">
    <property type="entry name" value="ACETYLORNITHINE DEACETYLASE"/>
    <property type="match status" value="1"/>
</dbReference>
<comment type="caution">
    <text evidence="2">The sequence shown here is derived from an EMBL/GenBank/DDBJ whole genome shotgun (WGS) entry which is preliminary data.</text>
</comment>
<protein>
    <submittedName>
        <fullName evidence="2">Acetylornithine deacetylase</fullName>
        <ecNumber evidence="2">3.5.1.16</ecNumber>
    </submittedName>
</protein>
<dbReference type="InterPro" id="IPR050072">
    <property type="entry name" value="Peptidase_M20A"/>
</dbReference>
<dbReference type="GO" id="GO:0008777">
    <property type="term" value="F:acetylornithine deacetylase activity"/>
    <property type="evidence" value="ECO:0007669"/>
    <property type="project" value="UniProtKB-EC"/>
</dbReference>
<dbReference type="EC" id="3.5.1.16" evidence="2"/>
<evidence type="ECO:0000313" key="2">
    <source>
        <dbReference type="EMBL" id="KFN93100.1"/>
    </source>
</evidence>
<keyword evidence="3" id="KW-1185">Reference proteome</keyword>
<dbReference type="RefSeq" id="WP_014123531.1">
    <property type="nucleotide sequence ID" value="NZ_JPVT01000012.1"/>
</dbReference>
<gene>
    <name evidence="2" type="ORF">TMU3MR103_0121</name>
</gene>
<evidence type="ECO:0000256" key="1">
    <source>
        <dbReference type="ARBA" id="ARBA00022833"/>
    </source>
</evidence>
<dbReference type="Proteomes" id="UP000029381">
    <property type="component" value="Unassembled WGS sequence"/>
</dbReference>
<dbReference type="PATRIC" id="fig|1302648.3.peg.109"/>
<accession>A0A091C8K6</accession>
<sequence>MRNFTEDEKVTILKDLIAIKSVNDNETEVAEYLTKLLEKYDIHSKIIEVSPNRSNLVAETGSGNPVIAVSGHMDVERVI</sequence>
<keyword evidence="2" id="KW-0378">Hydrolase</keyword>
<proteinExistence type="predicted"/>
<dbReference type="EMBL" id="JPVT01000012">
    <property type="protein sequence ID" value="KFN93100.1"/>
    <property type="molecule type" value="Genomic_DNA"/>
</dbReference>
<reference evidence="2 3" key="1">
    <citation type="submission" date="2014-08" db="EMBL/GenBank/DDBJ databases">
        <title>Genome sequence of Tetragenococcus muriaticus.</title>
        <authorList>
            <person name="Chuea-nongthon C."/>
            <person name="Rodtong S."/>
            <person name="Yongsawatdigul J."/>
            <person name="Steele J.L."/>
            <person name="Liu X.-y."/>
            <person name="Speers J."/>
            <person name="Glasner J.D."/>
            <person name="Neeno-Eckwall E.C."/>
        </authorList>
    </citation>
    <scope>NUCLEOTIDE SEQUENCE [LARGE SCALE GENOMIC DNA]</scope>
    <source>
        <strain evidence="2 3">3MR10-3</strain>
    </source>
</reference>